<evidence type="ECO:0000256" key="2">
    <source>
        <dbReference type="ARBA" id="ARBA00023043"/>
    </source>
</evidence>
<dbReference type="SMART" id="SM00248">
    <property type="entry name" value="ANK"/>
    <property type="match status" value="4"/>
</dbReference>
<protein>
    <submittedName>
        <fullName evidence="5">Ankyrin repeat-containing domain protein</fullName>
    </submittedName>
</protein>
<dbReference type="InterPro" id="IPR036770">
    <property type="entry name" value="Ankyrin_rpt-contain_sf"/>
</dbReference>
<dbReference type="Proteomes" id="UP001285908">
    <property type="component" value="Unassembled WGS sequence"/>
</dbReference>
<evidence type="ECO:0000256" key="4">
    <source>
        <dbReference type="SAM" id="MobiDB-lite"/>
    </source>
</evidence>
<proteinExistence type="predicted"/>
<name>A0AAJ0HYW9_9PEZI</name>
<dbReference type="PANTHER" id="PTHR24189">
    <property type="entry name" value="MYOTROPHIN"/>
    <property type="match status" value="1"/>
</dbReference>
<evidence type="ECO:0000313" key="6">
    <source>
        <dbReference type="Proteomes" id="UP001285908"/>
    </source>
</evidence>
<keyword evidence="2 3" id="KW-0040">ANK repeat</keyword>
<dbReference type="Pfam" id="PF00023">
    <property type="entry name" value="Ank"/>
    <property type="match status" value="1"/>
</dbReference>
<dbReference type="Gene3D" id="1.25.40.20">
    <property type="entry name" value="Ankyrin repeat-containing domain"/>
    <property type="match status" value="1"/>
</dbReference>
<dbReference type="PANTHER" id="PTHR24189:SF50">
    <property type="entry name" value="ANKYRIN REPEAT AND SOCS BOX PROTEIN 2"/>
    <property type="match status" value="1"/>
</dbReference>
<evidence type="ECO:0000313" key="5">
    <source>
        <dbReference type="EMBL" id="KAK3485230.1"/>
    </source>
</evidence>
<dbReference type="AlphaFoldDB" id="A0AAJ0HYW9"/>
<accession>A0AAJ0HYW9</accession>
<keyword evidence="1" id="KW-0677">Repeat</keyword>
<dbReference type="InterPro" id="IPR050745">
    <property type="entry name" value="Multifunctional_regulatory"/>
</dbReference>
<dbReference type="EMBL" id="JAULSX010000010">
    <property type="protein sequence ID" value="KAK3485230.1"/>
    <property type="molecule type" value="Genomic_DNA"/>
</dbReference>
<feature type="region of interest" description="Disordered" evidence="4">
    <location>
        <begin position="304"/>
        <end position="325"/>
    </location>
</feature>
<dbReference type="RefSeq" id="XP_062688134.1">
    <property type="nucleotide sequence ID" value="XM_062840619.1"/>
</dbReference>
<reference evidence="5 6" key="1">
    <citation type="journal article" date="2023" name="Mol. Phylogenet. Evol.">
        <title>Genome-scale phylogeny and comparative genomics of the fungal order Sordariales.</title>
        <authorList>
            <person name="Hensen N."/>
            <person name="Bonometti L."/>
            <person name="Westerberg I."/>
            <person name="Brannstrom I.O."/>
            <person name="Guillou S."/>
            <person name="Cros-Aarteil S."/>
            <person name="Calhoun S."/>
            <person name="Haridas S."/>
            <person name="Kuo A."/>
            <person name="Mondo S."/>
            <person name="Pangilinan J."/>
            <person name="Riley R."/>
            <person name="LaButti K."/>
            <person name="Andreopoulos B."/>
            <person name="Lipzen A."/>
            <person name="Chen C."/>
            <person name="Yan M."/>
            <person name="Daum C."/>
            <person name="Ng V."/>
            <person name="Clum A."/>
            <person name="Steindorff A."/>
            <person name="Ohm R.A."/>
            <person name="Martin F."/>
            <person name="Silar P."/>
            <person name="Natvig D.O."/>
            <person name="Lalanne C."/>
            <person name="Gautier V."/>
            <person name="Ament-Velasquez S.L."/>
            <person name="Kruys A."/>
            <person name="Hutchinson M.I."/>
            <person name="Powell A.J."/>
            <person name="Barry K."/>
            <person name="Miller A.N."/>
            <person name="Grigoriev I.V."/>
            <person name="Debuchy R."/>
            <person name="Gladieux P."/>
            <person name="Hiltunen Thoren M."/>
            <person name="Johannesson H."/>
        </authorList>
    </citation>
    <scope>NUCLEOTIDE SEQUENCE [LARGE SCALE GENOMIC DNA]</scope>
    <source>
        <strain evidence="5 6">FGSC 10403</strain>
    </source>
</reference>
<dbReference type="InterPro" id="IPR002110">
    <property type="entry name" value="Ankyrin_rpt"/>
</dbReference>
<dbReference type="PROSITE" id="PS50088">
    <property type="entry name" value="ANK_REPEAT"/>
    <property type="match status" value="1"/>
</dbReference>
<organism evidence="5 6">
    <name type="scientific">Neurospora hispaniola</name>
    <dbReference type="NCBI Taxonomy" id="588809"/>
    <lineage>
        <taxon>Eukaryota</taxon>
        <taxon>Fungi</taxon>
        <taxon>Dikarya</taxon>
        <taxon>Ascomycota</taxon>
        <taxon>Pezizomycotina</taxon>
        <taxon>Sordariomycetes</taxon>
        <taxon>Sordariomycetidae</taxon>
        <taxon>Sordariales</taxon>
        <taxon>Sordariaceae</taxon>
        <taxon>Neurospora</taxon>
    </lineage>
</organism>
<gene>
    <name evidence="5" type="ORF">B0T23DRAFT_43730</name>
</gene>
<sequence>MTITAHLYHPDFLSACRSGNLETVTRILNHETPQVSTAQLQDGLTEAVQGEHLAVADLLLSKGARVNRRTFQAAIIRGDPTTFEVFIKNGWDVNTTEFEEGTALRMSIKNPPLMNLLLTHGNADPNLLSIPLRGRTRRAPSALTTAIVAEGQAGADAIRTLLAHGADLEPNMLHSAIEASCRWRNVPSKDQACAQRVRLLIDAATAQKIKGGDKEKKKGGVQWYLNYLDPKKKGTPLHCAIWWRRLETVQVLVEAGADVVVGSALYRGMTVIQAARRRVEMMEGQGHEEAKRIWEWLTGRRWEDRDGREEEEEEEEEIEDVPEDVGEGKSTLMVEEDGVEVAENCACGENTSTGMGRDRPYLGFGALDIKLTLSGYDT</sequence>
<dbReference type="SUPFAM" id="SSF48403">
    <property type="entry name" value="Ankyrin repeat"/>
    <property type="match status" value="1"/>
</dbReference>
<feature type="compositionally biased region" description="Acidic residues" evidence="4">
    <location>
        <begin position="309"/>
        <end position="325"/>
    </location>
</feature>
<dbReference type="PROSITE" id="PS50297">
    <property type="entry name" value="ANK_REP_REGION"/>
    <property type="match status" value="1"/>
</dbReference>
<evidence type="ECO:0000256" key="3">
    <source>
        <dbReference type="PROSITE-ProRule" id="PRU00023"/>
    </source>
</evidence>
<evidence type="ECO:0000256" key="1">
    <source>
        <dbReference type="ARBA" id="ARBA00022737"/>
    </source>
</evidence>
<keyword evidence="6" id="KW-1185">Reference proteome</keyword>
<feature type="repeat" description="ANK" evidence="3">
    <location>
        <begin position="232"/>
        <end position="264"/>
    </location>
</feature>
<dbReference type="GeneID" id="87878241"/>
<comment type="caution">
    <text evidence="5">The sequence shown here is derived from an EMBL/GenBank/DDBJ whole genome shotgun (WGS) entry which is preliminary data.</text>
</comment>